<gene>
    <name evidence="2" type="ORF">SAMN05421747_109102</name>
</gene>
<evidence type="ECO:0000313" key="3">
    <source>
        <dbReference type="Proteomes" id="UP000199577"/>
    </source>
</evidence>
<keyword evidence="1" id="KW-1133">Transmembrane helix</keyword>
<feature type="transmembrane region" description="Helical" evidence="1">
    <location>
        <begin position="38"/>
        <end position="56"/>
    </location>
</feature>
<feature type="transmembrane region" description="Helical" evidence="1">
    <location>
        <begin position="68"/>
        <end position="87"/>
    </location>
</feature>
<accession>A0A1I1IKU8</accession>
<dbReference type="STRING" id="623281.SAMN05421747_109102"/>
<reference evidence="2 3" key="1">
    <citation type="submission" date="2016-10" db="EMBL/GenBank/DDBJ databases">
        <authorList>
            <person name="de Groot N.N."/>
        </authorList>
    </citation>
    <scope>NUCLEOTIDE SEQUENCE [LARGE SCALE GENOMIC DNA]</scope>
    <source>
        <strain evidence="2 3">DSM 22900</strain>
    </source>
</reference>
<evidence type="ECO:0000256" key="1">
    <source>
        <dbReference type="SAM" id="Phobius"/>
    </source>
</evidence>
<protein>
    <submittedName>
        <fullName evidence="2">Uncharacterized protein</fullName>
    </submittedName>
</protein>
<keyword evidence="1" id="KW-0472">Membrane</keyword>
<organism evidence="2 3">
    <name type="scientific">Parapedobacter composti</name>
    <dbReference type="NCBI Taxonomy" id="623281"/>
    <lineage>
        <taxon>Bacteria</taxon>
        <taxon>Pseudomonadati</taxon>
        <taxon>Bacteroidota</taxon>
        <taxon>Sphingobacteriia</taxon>
        <taxon>Sphingobacteriales</taxon>
        <taxon>Sphingobacteriaceae</taxon>
        <taxon>Parapedobacter</taxon>
    </lineage>
</organism>
<proteinExistence type="predicted"/>
<dbReference type="RefSeq" id="WP_090973671.1">
    <property type="nucleotide sequence ID" value="NZ_FOLL01000009.1"/>
</dbReference>
<dbReference type="AlphaFoldDB" id="A0A1I1IKU8"/>
<evidence type="ECO:0000313" key="2">
    <source>
        <dbReference type="EMBL" id="SFC36302.1"/>
    </source>
</evidence>
<dbReference type="EMBL" id="FOLL01000009">
    <property type="protein sequence ID" value="SFC36302.1"/>
    <property type="molecule type" value="Genomic_DNA"/>
</dbReference>
<keyword evidence="3" id="KW-1185">Reference proteome</keyword>
<name>A0A1I1IKU8_9SPHI</name>
<sequence>MKRNTFIFGCAIGAVAPAIAHLLTLFTSWNMMLGNKPLSLYVISALINLLLVRFFYRNALERSARGVVLITFVAALLLIFIMDIGIIQ</sequence>
<keyword evidence="1" id="KW-0812">Transmembrane</keyword>
<dbReference type="Proteomes" id="UP000199577">
    <property type="component" value="Unassembled WGS sequence"/>
</dbReference>
<dbReference type="OrthoDB" id="711457at2"/>